<reference evidence="2 3" key="1">
    <citation type="submission" date="2020-07" db="EMBL/GenBank/DDBJ databases">
        <title>Sequencing the genomes of 1000 actinobacteria strains.</title>
        <authorList>
            <person name="Klenk H.-P."/>
        </authorList>
    </citation>
    <scope>NUCLEOTIDE SEQUENCE [LARGE SCALE GENOMIC DNA]</scope>
    <source>
        <strain evidence="2 3">DSM 21350</strain>
    </source>
</reference>
<evidence type="ECO:0008006" key="4">
    <source>
        <dbReference type="Google" id="ProtNLM"/>
    </source>
</evidence>
<comment type="caution">
    <text evidence="2">The sequence shown here is derived from an EMBL/GenBank/DDBJ whole genome shotgun (WGS) entry which is preliminary data.</text>
</comment>
<evidence type="ECO:0000256" key="1">
    <source>
        <dbReference type="SAM" id="Phobius"/>
    </source>
</evidence>
<protein>
    <recommendedName>
        <fullName evidence="4">DUF4245 domain-containing protein</fullName>
    </recommendedName>
</protein>
<dbReference type="Proteomes" id="UP000535511">
    <property type="component" value="Unassembled WGS sequence"/>
</dbReference>
<evidence type="ECO:0000313" key="2">
    <source>
        <dbReference type="EMBL" id="NYD42908.1"/>
    </source>
</evidence>
<sequence length="189" mass="20260">MSEVPQQQPTGRPGGYQRSTNGLVGALVIIVVVILAFVGFRALTRDTPDVQPTRVDYLGAVQGAQATGYRVAYPASLPKGWIPDSVQVQPGRRGSFSVGMLTADGSFVGVHQEDADLTELLHTYVDENPTEGKPVTIDSAVGDRWRTFSDSGGDHAYATELGHQWVLVYGSADTADLRRVVSSLTTAKQ</sequence>
<dbReference type="EMBL" id="JACCBG010000001">
    <property type="protein sequence ID" value="NYD42908.1"/>
    <property type="molecule type" value="Genomic_DNA"/>
</dbReference>
<organism evidence="2 3">
    <name type="scientific">Nocardioides panaciterrulae</name>
    <dbReference type="NCBI Taxonomy" id="661492"/>
    <lineage>
        <taxon>Bacteria</taxon>
        <taxon>Bacillati</taxon>
        <taxon>Actinomycetota</taxon>
        <taxon>Actinomycetes</taxon>
        <taxon>Propionibacteriales</taxon>
        <taxon>Nocardioidaceae</taxon>
        <taxon>Nocardioides</taxon>
    </lineage>
</organism>
<keyword evidence="1" id="KW-1133">Transmembrane helix</keyword>
<dbReference type="InterPro" id="IPR025339">
    <property type="entry name" value="DUF4245"/>
</dbReference>
<keyword evidence="3" id="KW-1185">Reference proteome</keyword>
<name>A0A7Y9JC05_9ACTN</name>
<keyword evidence="1" id="KW-0472">Membrane</keyword>
<dbReference type="RefSeq" id="WP_179664486.1">
    <property type="nucleotide sequence ID" value="NZ_JACCBG010000001.1"/>
</dbReference>
<feature type="transmembrane region" description="Helical" evidence="1">
    <location>
        <begin position="23"/>
        <end position="44"/>
    </location>
</feature>
<proteinExistence type="predicted"/>
<accession>A0A7Y9JC05</accession>
<gene>
    <name evidence="2" type="ORF">BJZ21_002991</name>
</gene>
<evidence type="ECO:0000313" key="3">
    <source>
        <dbReference type="Proteomes" id="UP000535511"/>
    </source>
</evidence>
<keyword evidence="1" id="KW-0812">Transmembrane</keyword>
<dbReference type="Pfam" id="PF14030">
    <property type="entry name" value="DUF4245"/>
    <property type="match status" value="1"/>
</dbReference>
<dbReference type="AlphaFoldDB" id="A0A7Y9JC05"/>